<proteinExistence type="inferred from homology"/>
<evidence type="ECO:0000259" key="8">
    <source>
        <dbReference type="Pfam" id="PF01494"/>
    </source>
</evidence>
<dbReference type="NCBIfam" id="TIGR01988">
    <property type="entry name" value="Ubi-OHases"/>
    <property type="match status" value="1"/>
</dbReference>
<dbReference type="Gene3D" id="3.50.50.60">
    <property type="entry name" value="FAD/NAD(P)-binding domain"/>
    <property type="match status" value="2"/>
</dbReference>
<dbReference type="KEGG" id="lue:DCD74_09640"/>
<comment type="pathway">
    <text evidence="2">Cofactor biosynthesis; ubiquinone biosynthesis.</text>
</comment>
<keyword evidence="10" id="KW-1185">Reference proteome</keyword>
<dbReference type="NCBIfam" id="NF006593">
    <property type="entry name" value="PRK09126.1"/>
    <property type="match status" value="1"/>
</dbReference>
<keyword evidence="4" id="KW-0285">Flavoprotein</keyword>
<dbReference type="InterPro" id="IPR036188">
    <property type="entry name" value="FAD/NAD-bd_sf"/>
</dbReference>
<dbReference type="GO" id="GO:0006744">
    <property type="term" value="P:ubiquinone biosynthetic process"/>
    <property type="evidence" value="ECO:0007669"/>
    <property type="project" value="UniProtKB-UniPathway"/>
</dbReference>
<feature type="domain" description="FAD-binding" evidence="8">
    <location>
        <begin position="7"/>
        <end position="343"/>
    </location>
</feature>
<dbReference type="SUPFAM" id="SSF51905">
    <property type="entry name" value="FAD/NAD(P)-binding domain"/>
    <property type="match status" value="1"/>
</dbReference>
<dbReference type="InterPro" id="IPR010971">
    <property type="entry name" value="UbiH/COQ6"/>
</dbReference>
<dbReference type="InterPro" id="IPR002938">
    <property type="entry name" value="FAD-bd"/>
</dbReference>
<dbReference type="GO" id="GO:0016705">
    <property type="term" value="F:oxidoreductase activity, acting on paired donors, with incorporation or reduction of molecular oxygen"/>
    <property type="evidence" value="ECO:0007669"/>
    <property type="project" value="InterPro"/>
</dbReference>
<evidence type="ECO:0000313" key="9">
    <source>
        <dbReference type="EMBL" id="AXA84904.1"/>
    </source>
</evidence>
<dbReference type="UniPathway" id="UPA00232"/>
<evidence type="ECO:0000256" key="7">
    <source>
        <dbReference type="ARBA" id="ARBA00023033"/>
    </source>
</evidence>
<dbReference type="Proteomes" id="UP000251842">
    <property type="component" value="Chromosome"/>
</dbReference>
<dbReference type="InterPro" id="IPR051205">
    <property type="entry name" value="UbiH/COQ6_monooxygenase"/>
</dbReference>
<dbReference type="AlphaFoldDB" id="A0A344J794"/>
<dbReference type="EMBL" id="CP029556">
    <property type="protein sequence ID" value="AXA84904.1"/>
    <property type="molecule type" value="Genomic_DNA"/>
</dbReference>
<evidence type="ECO:0000256" key="2">
    <source>
        <dbReference type="ARBA" id="ARBA00004749"/>
    </source>
</evidence>
<evidence type="ECO:0000256" key="1">
    <source>
        <dbReference type="ARBA" id="ARBA00001974"/>
    </source>
</evidence>
<keyword evidence="6" id="KW-0560">Oxidoreductase</keyword>
<dbReference type="GO" id="GO:0071949">
    <property type="term" value="F:FAD binding"/>
    <property type="evidence" value="ECO:0007669"/>
    <property type="project" value="InterPro"/>
</dbReference>
<keyword evidence="7" id="KW-0503">Monooxygenase</keyword>
<dbReference type="PANTHER" id="PTHR43876">
    <property type="entry name" value="UBIQUINONE BIOSYNTHESIS MONOOXYGENASE COQ6, MITOCHONDRIAL"/>
    <property type="match status" value="1"/>
</dbReference>
<dbReference type="GO" id="GO:0004497">
    <property type="term" value="F:monooxygenase activity"/>
    <property type="evidence" value="ECO:0007669"/>
    <property type="project" value="UniProtKB-KW"/>
</dbReference>
<dbReference type="RefSeq" id="WP_112927116.1">
    <property type="nucleotide sequence ID" value="NZ_CP029556.1"/>
</dbReference>
<evidence type="ECO:0000256" key="4">
    <source>
        <dbReference type="ARBA" id="ARBA00022630"/>
    </source>
</evidence>
<sequence>MSSSPYDIVVIGAGPTGLCFARALAGSGLRIALVEQQPEDALANPPDDGREIALTHRSQRWLREHGLWARIADTDIGTLRDAQVIDGDDASGLLFSHAESGQSQLGWLVSNHAIRRAAWDAVRECADVEVIAAAKVVGVRADDAGAEVRLADGRVLHAQLLVAADSRFSESRRAMGIRADLHDFGKTMLVVRMRHEVPHDAVAWEWFRYGQTLALLPVHDANASSAVLTATRGEIDDLLALDADAFDAAMTERFDHRLGDMKRIGPAVAYPLVGVYPERFHATRFACIGDAAVGMHPVTAHGFNFGLLSVESLASRILDALAKGEAIWGPRLLASYDIEHRAATRPLYLATWLVSALYTDDRVPARALRKLALGIGRHARPFRRGVMHGLTQPGDGMPFERVRKLAMRLRPR</sequence>
<evidence type="ECO:0000256" key="3">
    <source>
        <dbReference type="ARBA" id="ARBA00005349"/>
    </source>
</evidence>
<keyword evidence="5" id="KW-0274">FAD</keyword>
<comment type="cofactor">
    <cofactor evidence="1">
        <name>FAD</name>
        <dbReference type="ChEBI" id="CHEBI:57692"/>
    </cofactor>
</comment>
<name>A0A344J794_9GAMM</name>
<evidence type="ECO:0000256" key="5">
    <source>
        <dbReference type="ARBA" id="ARBA00022827"/>
    </source>
</evidence>
<organism evidence="9 10">
    <name type="scientific">Solilutibacter oculi</name>
    <dbReference type="NCBI Taxonomy" id="2698682"/>
    <lineage>
        <taxon>Bacteria</taxon>
        <taxon>Pseudomonadati</taxon>
        <taxon>Pseudomonadota</taxon>
        <taxon>Gammaproteobacteria</taxon>
        <taxon>Lysobacterales</taxon>
        <taxon>Lysobacteraceae</taxon>
        <taxon>Solilutibacter</taxon>
    </lineage>
</organism>
<reference evidence="10" key="1">
    <citation type="submission" date="2018-05" db="EMBL/GenBank/DDBJ databases">
        <title>Luteimonas pekinense sp. nov., isolated from human Meibomian gland secretions, Beijing, China.</title>
        <authorList>
            <person name="Wen T."/>
            <person name="Bai H."/>
            <person name="Lv H."/>
        </authorList>
    </citation>
    <scope>NUCLEOTIDE SEQUENCE [LARGE SCALE GENOMIC DNA]</scope>
    <source>
        <strain evidence="10">83-4</strain>
    </source>
</reference>
<dbReference type="PANTHER" id="PTHR43876:SF25">
    <property type="entry name" value="MONOOXYGENASE NMA2164"/>
    <property type="match status" value="1"/>
</dbReference>
<dbReference type="PRINTS" id="PR00420">
    <property type="entry name" value="RNGMNOXGNASE"/>
</dbReference>
<dbReference type="OrthoDB" id="9769565at2"/>
<dbReference type="Pfam" id="PF01494">
    <property type="entry name" value="FAD_binding_3"/>
    <property type="match status" value="1"/>
</dbReference>
<accession>A0A344J794</accession>
<gene>
    <name evidence="9" type="ORF">DCD74_09640</name>
</gene>
<protein>
    <submittedName>
        <fullName evidence="9">FAD-dependent hydroxylase</fullName>
    </submittedName>
</protein>
<evidence type="ECO:0000256" key="6">
    <source>
        <dbReference type="ARBA" id="ARBA00023002"/>
    </source>
</evidence>
<evidence type="ECO:0000313" key="10">
    <source>
        <dbReference type="Proteomes" id="UP000251842"/>
    </source>
</evidence>
<comment type="similarity">
    <text evidence="3">Belongs to the UbiH/COQ6 family.</text>
</comment>